<dbReference type="Pfam" id="PF12937">
    <property type="entry name" value="F-box-like"/>
    <property type="match status" value="1"/>
</dbReference>
<dbReference type="OrthoDB" id="5279008at2759"/>
<evidence type="ECO:0000313" key="3">
    <source>
        <dbReference type="EMBL" id="EHK50982.1"/>
    </source>
</evidence>
<dbReference type="KEGG" id="tatv:25782951"/>
<proteinExistence type="predicted"/>
<feature type="region of interest" description="Disordered" evidence="1">
    <location>
        <begin position="105"/>
        <end position="145"/>
    </location>
</feature>
<dbReference type="EMBL" id="ABDG02000011">
    <property type="protein sequence ID" value="EHK50982.1"/>
    <property type="molecule type" value="Genomic_DNA"/>
</dbReference>
<evidence type="ECO:0000256" key="1">
    <source>
        <dbReference type="SAM" id="MobiDB-lite"/>
    </source>
</evidence>
<dbReference type="InterPro" id="IPR001810">
    <property type="entry name" value="F-box_dom"/>
</dbReference>
<dbReference type="RefSeq" id="XP_013949140.1">
    <property type="nucleotide sequence ID" value="XM_014093665.1"/>
</dbReference>
<evidence type="ECO:0000313" key="4">
    <source>
        <dbReference type="Proteomes" id="UP000005426"/>
    </source>
</evidence>
<dbReference type="STRING" id="452589.G9NE76"/>
<dbReference type="CDD" id="cd09917">
    <property type="entry name" value="F-box_SF"/>
    <property type="match status" value="1"/>
</dbReference>
<protein>
    <recommendedName>
        <fullName evidence="2">F-box domain-containing protein</fullName>
    </recommendedName>
</protein>
<keyword evidence="4" id="KW-1185">Reference proteome</keyword>
<dbReference type="SUPFAM" id="SSF81383">
    <property type="entry name" value="F-box domain"/>
    <property type="match status" value="1"/>
</dbReference>
<dbReference type="AlphaFoldDB" id="G9NE76"/>
<dbReference type="HOGENOM" id="CLU_051367_1_0_1"/>
<comment type="caution">
    <text evidence="3">The sequence shown here is derived from an EMBL/GenBank/DDBJ whole genome shotgun (WGS) entry which is preliminary data.</text>
</comment>
<evidence type="ECO:0000259" key="2">
    <source>
        <dbReference type="PROSITE" id="PS50181"/>
    </source>
</evidence>
<dbReference type="Proteomes" id="UP000005426">
    <property type="component" value="Unassembled WGS sequence"/>
</dbReference>
<dbReference type="SMART" id="SM00256">
    <property type="entry name" value="FBOX"/>
    <property type="match status" value="1"/>
</dbReference>
<dbReference type="InterPro" id="IPR036047">
    <property type="entry name" value="F-box-like_dom_sf"/>
</dbReference>
<sequence length="480" mass="55885">MAPICHLPLEITGYIVERLSSKDLLCLRQTCRTLHNATLHTFSQKHFRTRRVMLERRSLEALANIAEHLILGPCIEELEICTNHLLPLDELRIIKPPSRPIREVISKRDHWESGQDEETDGEMEEEDEGENTSGEEADSDDDDHCPHLRRLNETAYCKAFNDQEELIERGGDIEYLTRAMKGLVNCQYIRITDDNRVWGLRRLWKEIGILPQRCLTFKAPKSVELVRRMLYAFFTAVAESNASIECLEVGSGCLVNNANRMSPDMLAKPSSALLDSFRLNTLTTLYLRLDRKSPEHNATSIHWTYDLIQFVNRFPELSELGLEFEYRDEDRDSYDDTPVQLSPDFQYGDHVTYTRFPKLSRLLYIPKLEIVRLGMFDCTSMDLAFFLLRHQRTLRDIHLEGINFVDAKGELGGWPWLVEVIRDSFQITSFVIERCWDENLGDILNREAKHLYQDPENRVLEAIDSEGLDKIIKLLQRRIR</sequence>
<dbReference type="GeneID" id="25782951"/>
<feature type="compositionally biased region" description="Acidic residues" evidence="1">
    <location>
        <begin position="114"/>
        <end position="143"/>
    </location>
</feature>
<reference evidence="3 4" key="1">
    <citation type="journal article" date="2011" name="Genome Biol.">
        <title>Comparative genome sequence analysis underscores mycoparasitism as the ancestral life style of Trichoderma.</title>
        <authorList>
            <person name="Kubicek C.P."/>
            <person name="Herrera-Estrella A."/>
            <person name="Seidl-Seiboth V."/>
            <person name="Martinez D.A."/>
            <person name="Druzhinina I.S."/>
            <person name="Thon M."/>
            <person name="Zeilinger S."/>
            <person name="Casas-Flores S."/>
            <person name="Horwitz B.A."/>
            <person name="Mukherjee P.K."/>
            <person name="Mukherjee M."/>
            <person name="Kredics L."/>
            <person name="Alcaraz L.D."/>
            <person name="Aerts A."/>
            <person name="Antal Z."/>
            <person name="Atanasova L."/>
            <person name="Cervantes-Badillo M.G."/>
            <person name="Challacombe J."/>
            <person name="Chertkov O."/>
            <person name="McCluskey K."/>
            <person name="Coulpier F."/>
            <person name="Deshpande N."/>
            <person name="von Doehren H."/>
            <person name="Ebbole D.J."/>
            <person name="Esquivel-Naranjo E.U."/>
            <person name="Fekete E."/>
            <person name="Flipphi M."/>
            <person name="Glaser F."/>
            <person name="Gomez-Rodriguez E.Y."/>
            <person name="Gruber S."/>
            <person name="Han C."/>
            <person name="Henrissat B."/>
            <person name="Hermosa R."/>
            <person name="Hernandez-Onate M."/>
            <person name="Karaffa L."/>
            <person name="Kosti I."/>
            <person name="Le Crom S."/>
            <person name="Lindquist E."/>
            <person name="Lucas S."/>
            <person name="Luebeck M."/>
            <person name="Luebeck P.S."/>
            <person name="Margeot A."/>
            <person name="Metz B."/>
            <person name="Misra M."/>
            <person name="Nevalainen H."/>
            <person name="Omann M."/>
            <person name="Packer N."/>
            <person name="Perrone G."/>
            <person name="Uresti-Rivera E.E."/>
            <person name="Salamov A."/>
            <person name="Schmoll M."/>
            <person name="Seiboth B."/>
            <person name="Shapiro H."/>
            <person name="Sukno S."/>
            <person name="Tamayo-Ramos J.A."/>
            <person name="Tisch D."/>
            <person name="Wiest A."/>
            <person name="Wilkinson H.H."/>
            <person name="Zhang M."/>
            <person name="Coutinho P.M."/>
            <person name="Kenerley C.M."/>
            <person name="Monte E."/>
            <person name="Baker S.E."/>
            <person name="Grigoriev I.V."/>
        </authorList>
    </citation>
    <scope>NUCLEOTIDE SEQUENCE [LARGE SCALE GENOMIC DNA]</scope>
    <source>
        <strain evidence="4">ATCC 20476 / IMI 206040</strain>
    </source>
</reference>
<dbReference type="eggNOG" id="ENOG502SU3N">
    <property type="taxonomic scope" value="Eukaryota"/>
</dbReference>
<dbReference type="OMA" id="RYFRTRY"/>
<organism evidence="3 4">
    <name type="scientific">Hypocrea atroviridis (strain ATCC 20476 / IMI 206040)</name>
    <name type="common">Trichoderma atroviride</name>
    <dbReference type="NCBI Taxonomy" id="452589"/>
    <lineage>
        <taxon>Eukaryota</taxon>
        <taxon>Fungi</taxon>
        <taxon>Dikarya</taxon>
        <taxon>Ascomycota</taxon>
        <taxon>Pezizomycotina</taxon>
        <taxon>Sordariomycetes</taxon>
        <taxon>Hypocreomycetidae</taxon>
        <taxon>Hypocreales</taxon>
        <taxon>Hypocreaceae</taxon>
        <taxon>Trichoderma</taxon>
    </lineage>
</organism>
<dbReference type="PROSITE" id="PS50181">
    <property type="entry name" value="FBOX"/>
    <property type="match status" value="1"/>
</dbReference>
<accession>G9NE76</accession>
<feature type="domain" description="F-box" evidence="2">
    <location>
        <begin position="1"/>
        <end position="50"/>
    </location>
</feature>
<gene>
    <name evidence="3" type="ORF">TRIATDRAFT_313935</name>
</gene>
<name>G9NE76_HYPAI</name>